<dbReference type="PROSITE" id="PS51737">
    <property type="entry name" value="RECOMBINASE_DNA_BIND"/>
    <property type="match status" value="1"/>
</dbReference>
<dbReference type="InterPro" id="IPR011109">
    <property type="entry name" value="DNA_bind_recombinase_dom"/>
</dbReference>
<feature type="domain" description="Recombinase" evidence="2">
    <location>
        <begin position="175"/>
        <end position="294"/>
    </location>
</feature>
<evidence type="ECO:0000313" key="4">
    <source>
        <dbReference type="Proteomes" id="UP001321542"/>
    </source>
</evidence>
<dbReference type="InterPro" id="IPR038109">
    <property type="entry name" value="DNA_bind_recomb_sf"/>
</dbReference>
<evidence type="ECO:0000259" key="2">
    <source>
        <dbReference type="PROSITE" id="PS51737"/>
    </source>
</evidence>
<dbReference type="EMBL" id="AP018448">
    <property type="protein sequence ID" value="BBC35207.1"/>
    <property type="molecule type" value="Genomic_DNA"/>
</dbReference>
<dbReference type="Pfam" id="PF07508">
    <property type="entry name" value="Recombinase"/>
    <property type="match status" value="1"/>
</dbReference>
<dbReference type="InterPro" id="IPR050639">
    <property type="entry name" value="SSR_resolvase"/>
</dbReference>
<evidence type="ECO:0000256" key="1">
    <source>
        <dbReference type="SAM" id="Coils"/>
    </source>
</evidence>
<dbReference type="Gene3D" id="3.40.50.1390">
    <property type="entry name" value="Resolvase, N-terminal catalytic domain"/>
    <property type="match status" value="1"/>
</dbReference>
<dbReference type="PANTHER" id="PTHR30461">
    <property type="entry name" value="DNA-INVERTASE FROM LAMBDOID PROPHAGE"/>
    <property type="match status" value="1"/>
</dbReference>
<dbReference type="InterPro" id="IPR036162">
    <property type="entry name" value="Resolvase-like_N_sf"/>
</dbReference>
<reference evidence="3 4" key="1">
    <citation type="journal article" date="2010" name="ChemBioChem">
        <title>Cloning and characterization of the biosynthetic gene cluster of 16-membered macrolide antibiotic FD-891: involvement of a dual functional cytochrome P450 monooxygenase catalyzing epoxidation and hydroxylation.</title>
        <authorList>
            <person name="Kudo F."/>
            <person name="Motegi A."/>
            <person name="Mizoue K."/>
            <person name="Eguchi T."/>
        </authorList>
    </citation>
    <scope>NUCLEOTIDE SEQUENCE [LARGE SCALE GENOMIC DNA]</scope>
    <source>
        <strain evidence="3 4">A-8890</strain>
    </source>
</reference>
<name>A0ABM7FF92_9ACTN</name>
<dbReference type="CDD" id="cd00338">
    <property type="entry name" value="Ser_Recombinase"/>
    <property type="match status" value="1"/>
</dbReference>
<dbReference type="Gene3D" id="3.90.1750.20">
    <property type="entry name" value="Putative Large Serine Recombinase, Chain B, Domain 2"/>
    <property type="match status" value="1"/>
</dbReference>
<gene>
    <name evidence="3" type="ORF">SGFS_065010</name>
</gene>
<dbReference type="PANTHER" id="PTHR30461:SF23">
    <property type="entry name" value="DNA RECOMBINASE-RELATED"/>
    <property type="match status" value="1"/>
</dbReference>
<dbReference type="Pfam" id="PF00239">
    <property type="entry name" value="Resolvase"/>
    <property type="match status" value="1"/>
</dbReference>
<evidence type="ECO:0000313" key="3">
    <source>
        <dbReference type="EMBL" id="BBC35207.1"/>
    </source>
</evidence>
<feature type="coiled-coil region" evidence="1">
    <location>
        <begin position="380"/>
        <end position="407"/>
    </location>
</feature>
<dbReference type="RefSeq" id="WP_286255382.1">
    <property type="nucleotide sequence ID" value="NZ_AP018448.1"/>
</dbReference>
<sequence length="528" mass="58725">MPVAPEYLHLVYPGRTPFNALLYGRNSRDPKKKGSSVSDQLSTGRLLCNTHDWNIAHEFKDTGISASRHAKKRRDEFEDLLDAIEEGRGNIVVAFEASRYYRDLEVYVRLRNACLAANVLLCYDNQVYDLSKRGDRKMTAQDAIAAEDEAEGIRDRNVRTVELNAQAGKPHGKIPFGYIRRYDPATGDLIGQFEDPQRGPQVVAAMERFDSGDSLTAVVEWLQDTPDAARADGVEWTTDLARYMLMNPAYVGQRVHQGSVLRRATWDPLKGLETAEGQAMFRRVAKRLTDPERRTQQGNQPKHLLSCIALCGECGDHAILTKFNHTNGSAMYSCQSRHDTSIKKDALDAYVEEALFGWLADKPKARAALVPDDSDVRAASALAQEQVDQLTAQLEEARGLATQLDENNRPRLSVASLASLEAALQPQIDEARARVERVTGTPVLIQRLLSAPDPEAVWNGTDMEPGLTLDQRREAVRSIVTVRLFKAAGSRRVSSRVQLAWAGEPGFRDRPLRVRGNARARVIGLGTE</sequence>
<accession>A0ABM7FF92</accession>
<reference evidence="3 4" key="2">
    <citation type="journal article" date="2023" name="ChemBioChem">
        <title>Acyltransferase Domain Exchange between Two Independent Type I Polyketide Synthases in the Same Producer Strain of Macrolide Antibiotics.</title>
        <authorList>
            <person name="Kudo F."/>
            <person name="Kishikawa K."/>
            <person name="Tsuboi K."/>
            <person name="Kido T."/>
            <person name="Usui T."/>
            <person name="Hashimoto J."/>
            <person name="Shin-Ya K."/>
            <person name="Miyanaga A."/>
            <person name="Eguchi T."/>
        </authorList>
    </citation>
    <scope>NUCLEOTIDE SEQUENCE [LARGE SCALE GENOMIC DNA]</scope>
    <source>
        <strain evidence="3 4">A-8890</strain>
    </source>
</reference>
<keyword evidence="1" id="KW-0175">Coiled coil</keyword>
<proteinExistence type="predicted"/>
<dbReference type="SUPFAM" id="SSF53041">
    <property type="entry name" value="Resolvase-like"/>
    <property type="match status" value="1"/>
</dbReference>
<keyword evidence="4" id="KW-1185">Reference proteome</keyword>
<organism evidence="3 4">
    <name type="scientific">Streptomyces graminofaciens</name>
    <dbReference type="NCBI Taxonomy" id="68212"/>
    <lineage>
        <taxon>Bacteria</taxon>
        <taxon>Bacillati</taxon>
        <taxon>Actinomycetota</taxon>
        <taxon>Actinomycetes</taxon>
        <taxon>Kitasatosporales</taxon>
        <taxon>Streptomycetaceae</taxon>
        <taxon>Streptomyces</taxon>
    </lineage>
</organism>
<dbReference type="SMART" id="SM00857">
    <property type="entry name" value="Resolvase"/>
    <property type="match status" value="1"/>
</dbReference>
<dbReference type="InterPro" id="IPR006119">
    <property type="entry name" value="Resolv_N"/>
</dbReference>
<dbReference type="Proteomes" id="UP001321542">
    <property type="component" value="Chromosome"/>
</dbReference>
<protein>
    <recommendedName>
        <fullName evidence="2">Recombinase domain-containing protein</fullName>
    </recommendedName>
</protein>